<dbReference type="InterPro" id="IPR007472">
    <property type="entry name" value="N-end_Aminoacyl_Trfase_C"/>
</dbReference>
<dbReference type="EMBL" id="LGRN01000399">
    <property type="protein sequence ID" value="OJD12480.1"/>
    <property type="molecule type" value="Genomic_DNA"/>
</dbReference>
<feature type="domain" description="N-end rule aminoacyl transferase C-terminal" evidence="7">
    <location>
        <begin position="193"/>
        <end position="326"/>
    </location>
</feature>
<dbReference type="GO" id="GO:0004057">
    <property type="term" value="F:arginyl-tRNA--protein transferase activity"/>
    <property type="evidence" value="ECO:0007669"/>
    <property type="project" value="UniProtKB-EC"/>
</dbReference>
<name>A0A1J9P7R2_9EURO</name>
<comment type="caution">
    <text evidence="8">The sequence shown here is derived from an EMBL/GenBank/DDBJ whole genome shotgun (WGS) entry which is preliminary data.</text>
</comment>
<comment type="similarity">
    <text evidence="1">Belongs to the R-transferase family.</text>
</comment>
<evidence type="ECO:0000256" key="4">
    <source>
        <dbReference type="ARBA" id="ARBA00023315"/>
    </source>
</evidence>
<dbReference type="OrthoDB" id="74183at2759"/>
<evidence type="ECO:0000313" key="8">
    <source>
        <dbReference type="EMBL" id="OJD12480.1"/>
    </source>
</evidence>
<dbReference type="PANTHER" id="PTHR21367:SF1">
    <property type="entry name" value="ARGINYL-TRNA--PROTEIN TRANSFERASE 1"/>
    <property type="match status" value="1"/>
</dbReference>
<dbReference type="PANTHER" id="PTHR21367">
    <property type="entry name" value="ARGININE-TRNA-PROTEIN TRANSFERASE 1"/>
    <property type="match status" value="1"/>
</dbReference>
<dbReference type="InterPro" id="IPR007471">
    <property type="entry name" value="N-end_Aminoacyl_Trfase_N"/>
</dbReference>
<dbReference type="Proteomes" id="UP000182235">
    <property type="component" value="Unassembled WGS sequence"/>
</dbReference>
<dbReference type="InterPro" id="IPR030700">
    <property type="entry name" value="N-end_Aminoacyl_Trfase"/>
</dbReference>
<proteinExistence type="inferred from homology"/>
<dbReference type="Pfam" id="PF04376">
    <property type="entry name" value="ATE_N"/>
    <property type="match status" value="1"/>
</dbReference>
<dbReference type="EC" id="2.3.2.8" evidence="2"/>
<evidence type="ECO:0000256" key="3">
    <source>
        <dbReference type="ARBA" id="ARBA00022679"/>
    </source>
</evidence>
<reference evidence="8 9" key="1">
    <citation type="submission" date="2015-07" db="EMBL/GenBank/DDBJ databases">
        <title>Emmonsia species relationships and genome sequence.</title>
        <authorList>
            <consortium name="The Broad Institute Genomics Platform"/>
            <person name="Cuomo C.A."/>
            <person name="Munoz J.F."/>
            <person name="Imamovic A."/>
            <person name="Priest M.E."/>
            <person name="Young S."/>
            <person name="Clay O.K."/>
            <person name="McEwen J.G."/>
        </authorList>
    </citation>
    <scope>NUCLEOTIDE SEQUENCE [LARGE SCALE GENOMIC DNA]</scope>
    <source>
        <strain evidence="8 9">UAMH 9510</strain>
    </source>
</reference>
<feature type="region of interest" description="Disordered" evidence="5">
    <location>
        <begin position="1"/>
        <end position="21"/>
    </location>
</feature>
<feature type="domain" description="N-end aminoacyl transferase N-terminal" evidence="6">
    <location>
        <begin position="28"/>
        <end position="111"/>
    </location>
</feature>
<keyword evidence="4" id="KW-0012">Acyltransferase</keyword>
<keyword evidence="3" id="KW-0808">Transferase</keyword>
<evidence type="ECO:0000259" key="6">
    <source>
        <dbReference type="Pfam" id="PF04376"/>
    </source>
</evidence>
<gene>
    <name evidence="8" type="ORF">AJ78_06934</name>
</gene>
<evidence type="ECO:0000256" key="2">
    <source>
        <dbReference type="ARBA" id="ARBA00012025"/>
    </source>
</evidence>
<organism evidence="8 9">
    <name type="scientific">Emergomyces pasteurianus Ep9510</name>
    <dbReference type="NCBI Taxonomy" id="1447872"/>
    <lineage>
        <taxon>Eukaryota</taxon>
        <taxon>Fungi</taxon>
        <taxon>Dikarya</taxon>
        <taxon>Ascomycota</taxon>
        <taxon>Pezizomycotina</taxon>
        <taxon>Eurotiomycetes</taxon>
        <taxon>Eurotiomycetidae</taxon>
        <taxon>Onygenales</taxon>
        <taxon>Ajellomycetaceae</taxon>
        <taxon>Emergomyces</taxon>
    </lineage>
</organism>
<accession>A0A1J9P7R2</accession>
<dbReference type="STRING" id="1447872.A0A1J9P7R2"/>
<evidence type="ECO:0000313" key="9">
    <source>
        <dbReference type="Proteomes" id="UP000182235"/>
    </source>
</evidence>
<protein>
    <recommendedName>
        <fullName evidence="2">arginyltransferase</fullName>
        <ecNumber evidence="2">2.3.2.8</ecNumber>
    </recommendedName>
</protein>
<evidence type="ECO:0000256" key="1">
    <source>
        <dbReference type="ARBA" id="ARBA00009991"/>
    </source>
</evidence>
<dbReference type="VEuPathDB" id="FungiDB:AJ78_06934"/>
<dbReference type="AlphaFoldDB" id="A0A1J9P7R2"/>
<keyword evidence="9" id="KW-1185">Reference proteome</keyword>
<dbReference type="SUPFAM" id="SSF55729">
    <property type="entry name" value="Acyl-CoA N-acyltransferases (Nat)"/>
    <property type="match status" value="1"/>
</dbReference>
<sequence>MSSSDEEEKRPKQTPLSFITPNGYQRNSCGYCKSDNGSWSPILSSQALISFCVSYYASSKGMRVEEYQELLDRGWRRSGSLYYKQNLERSCCPHYTIRLDPTGFKPRKDQRLAMNRWNKFVLGQSYIRSAARLCPRTREEKKFRKTKFDLFQRVHEVEYANVKKPRDPKTKRPIEPAHRFEVNIESDSFSQAKYDLFLKYQMTVHKEPASRWSVPSFKRFLCSGINRRAVKEGSKEQKLGSYHQCYRLDGKLIAVAVLDLLPHAVSSVYLFYDPEYSDYEFGKLSALREIALTIEGNYQYYYMGFYIHSCQKMRYKANFQPQYVLDPESFTWDPFDDYKEKLDRRPYVSLSRDRELEATIQAGGGVEAQSSAEVNETSNVEPLVDEEEMSLFDINMPGILTLKQVEEQLDLDHWKLLAHGVLVDMADLVPWEKSDIKHPQSIKGIVAELAAALGPKVVEHSAVVLF</sequence>
<evidence type="ECO:0000259" key="7">
    <source>
        <dbReference type="Pfam" id="PF04377"/>
    </source>
</evidence>
<dbReference type="GO" id="GO:0005737">
    <property type="term" value="C:cytoplasm"/>
    <property type="evidence" value="ECO:0007669"/>
    <property type="project" value="TreeGrafter"/>
</dbReference>
<dbReference type="Pfam" id="PF04377">
    <property type="entry name" value="ATE_C"/>
    <property type="match status" value="1"/>
</dbReference>
<dbReference type="InterPro" id="IPR016181">
    <property type="entry name" value="Acyl_CoA_acyltransferase"/>
</dbReference>
<evidence type="ECO:0000256" key="5">
    <source>
        <dbReference type="SAM" id="MobiDB-lite"/>
    </source>
</evidence>